<accession>A0A176WTN8</accession>
<evidence type="ECO:0000256" key="1">
    <source>
        <dbReference type="SAM" id="Coils"/>
    </source>
</evidence>
<feature type="compositionally biased region" description="Basic and acidic residues" evidence="2">
    <location>
        <begin position="11"/>
        <end position="30"/>
    </location>
</feature>
<dbReference type="Proteomes" id="UP000077202">
    <property type="component" value="Unassembled WGS sequence"/>
</dbReference>
<keyword evidence="4" id="KW-1185">Reference proteome</keyword>
<evidence type="ECO:0000313" key="3">
    <source>
        <dbReference type="EMBL" id="OAE35642.1"/>
    </source>
</evidence>
<organism evidence="3 4">
    <name type="scientific">Marchantia polymorpha subsp. ruderalis</name>
    <dbReference type="NCBI Taxonomy" id="1480154"/>
    <lineage>
        <taxon>Eukaryota</taxon>
        <taxon>Viridiplantae</taxon>
        <taxon>Streptophyta</taxon>
        <taxon>Embryophyta</taxon>
        <taxon>Marchantiophyta</taxon>
        <taxon>Marchantiopsida</taxon>
        <taxon>Marchantiidae</taxon>
        <taxon>Marchantiales</taxon>
        <taxon>Marchantiaceae</taxon>
        <taxon>Marchantia</taxon>
    </lineage>
</organism>
<keyword evidence="1" id="KW-0175">Coiled coil</keyword>
<sequence>MKSAHSSSNKRMLDSQISEKEELFDDTGKDEILQVSNSAQRMDNIETHQKIDQTASSQQEWSLLLSLPRGPSRSGYLRKRASTAPSSTTAVPGEALLWSEENIRLELTHRTQQRDNALDKLQELVQVLNERDRALAKAQDELRDCDAARKRVEKQFEQVRDLAGDE</sequence>
<protein>
    <submittedName>
        <fullName evidence="3">Uncharacterized protein</fullName>
    </submittedName>
</protein>
<comment type="caution">
    <text evidence="3">The sequence shown here is derived from an EMBL/GenBank/DDBJ whole genome shotgun (WGS) entry which is preliminary data.</text>
</comment>
<dbReference type="EMBL" id="LVLJ01000097">
    <property type="protein sequence ID" value="OAE35642.1"/>
    <property type="molecule type" value="Genomic_DNA"/>
</dbReference>
<feature type="coiled-coil region" evidence="1">
    <location>
        <begin position="121"/>
        <end position="155"/>
    </location>
</feature>
<name>A0A176WTN8_MARPO</name>
<dbReference type="AlphaFoldDB" id="A0A176WTN8"/>
<evidence type="ECO:0000313" key="4">
    <source>
        <dbReference type="Proteomes" id="UP000077202"/>
    </source>
</evidence>
<feature type="region of interest" description="Disordered" evidence="2">
    <location>
        <begin position="1"/>
        <end position="30"/>
    </location>
</feature>
<evidence type="ECO:0000256" key="2">
    <source>
        <dbReference type="SAM" id="MobiDB-lite"/>
    </source>
</evidence>
<gene>
    <name evidence="3" type="ORF">AXG93_1616s1030</name>
</gene>
<reference evidence="3" key="1">
    <citation type="submission" date="2016-03" db="EMBL/GenBank/DDBJ databases">
        <title>Mechanisms controlling the formation of the plant cell surface in tip-growing cells are functionally conserved among land plants.</title>
        <authorList>
            <person name="Honkanen S."/>
            <person name="Jones V.A."/>
            <person name="Morieri G."/>
            <person name="Champion C."/>
            <person name="Hetherington A.J."/>
            <person name="Kelly S."/>
            <person name="Saint-Marcoux D."/>
            <person name="Proust H."/>
            <person name="Prescott H."/>
            <person name="Dolan L."/>
        </authorList>
    </citation>
    <scope>NUCLEOTIDE SEQUENCE [LARGE SCALE GENOMIC DNA]</scope>
    <source>
        <tissue evidence="3">Whole gametophyte</tissue>
    </source>
</reference>
<feature type="compositionally biased region" description="Polar residues" evidence="2">
    <location>
        <begin position="1"/>
        <end position="10"/>
    </location>
</feature>
<proteinExistence type="predicted"/>